<comment type="subcellular location">
    <subcellularLocation>
        <location evidence="1">Membrane</location>
        <topology evidence="1">Multi-pass membrane protein</topology>
    </subcellularLocation>
</comment>
<evidence type="ECO:0000256" key="3">
    <source>
        <dbReference type="ARBA" id="ARBA00022989"/>
    </source>
</evidence>
<name>A0A5E7BNR3_PSEFL</name>
<evidence type="ECO:0000256" key="4">
    <source>
        <dbReference type="ARBA" id="ARBA00023136"/>
    </source>
</evidence>
<dbReference type="AlphaFoldDB" id="A0A5E7BNR3"/>
<dbReference type="RefSeq" id="WP_150641923.1">
    <property type="nucleotide sequence ID" value="NZ_CABVHQ010000014.1"/>
</dbReference>
<reference evidence="7 8" key="1">
    <citation type="submission" date="2019-09" db="EMBL/GenBank/DDBJ databases">
        <authorList>
            <person name="Chandra G."/>
            <person name="Truman W A."/>
        </authorList>
    </citation>
    <scope>NUCLEOTIDE SEQUENCE [LARGE SCALE GENOMIC DNA]</scope>
    <source>
        <strain evidence="7">PS691</strain>
    </source>
</reference>
<keyword evidence="2 5" id="KW-0812">Transmembrane</keyword>
<dbReference type="InterPro" id="IPR007829">
    <property type="entry name" value="TM2"/>
</dbReference>
<dbReference type="GO" id="GO:0016020">
    <property type="term" value="C:membrane"/>
    <property type="evidence" value="ECO:0007669"/>
    <property type="project" value="UniProtKB-SubCell"/>
</dbReference>
<gene>
    <name evidence="7" type="ORF">PS691_01884</name>
</gene>
<evidence type="ECO:0000256" key="2">
    <source>
        <dbReference type="ARBA" id="ARBA00022692"/>
    </source>
</evidence>
<evidence type="ECO:0000259" key="6">
    <source>
        <dbReference type="Pfam" id="PF05154"/>
    </source>
</evidence>
<keyword evidence="3 5" id="KW-1133">Transmembrane helix</keyword>
<dbReference type="OrthoDB" id="9816361at2"/>
<proteinExistence type="predicted"/>
<evidence type="ECO:0000256" key="5">
    <source>
        <dbReference type="SAM" id="Phobius"/>
    </source>
</evidence>
<accession>A0A5E7BNR3</accession>
<organism evidence="7 8">
    <name type="scientific">Pseudomonas fluorescens</name>
    <dbReference type="NCBI Taxonomy" id="294"/>
    <lineage>
        <taxon>Bacteria</taxon>
        <taxon>Pseudomonadati</taxon>
        <taxon>Pseudomonadota</taxon>
        <taxon>Gammaproteobacteria</taxon>
        <taxon>Pseudomonadales</taxon>
        <taxon>Pseudomonadaceae</taxon>
        <taxon>Pseudomonas</taxon>
    </lineage>
</organism>
<dbReference type="Proteomes" id="UP000337909">
    <property type="component" value="Unassembled WGS sequence"/>
</dbReference>
<evidence type="ECO:0000256" key="1">
    <source>
        <dbReference type="ARBA" id="ARBA00004141"/>
    </source>
</evidence>
<dbReference type="Pfam" id="PF05154">
    <property type="entry name" value="TM2"/>
    <property type="match status" value="1"/>
</dbReference>
<protein>
    <recommendedName>
        <fullName evidence="6">TM2 domain-containing protein</fullName>
    </recommendedName>
</protein>
<sequence length="147" mass="16248">MKGKILDFNSENRTGIISADDGNRYTFEVAQWKSSVLPKVGVKVDFSTNNGIAETIYQEPGATGSSSKRITAAILALFLGAFGAHKFFLGYNKQGVIMLLLFIFGFILVGIPSMIIGIIAFVEFIVYLTKSDEDFEQIYVNSAKPWF</sequence>
<evidence type="ECO:0000313" key="7">
    <source>
        <dbReference type="EMBL" id="VVN91247.1"/>
    </source>
</evidence>
<dbReference type="EMBL" id="CABVHQ010000014">
    <property type="protein sequence ID" value="VVN91247.1"/>
    <property type="molecule type" value="Genomic_DNA"/>
</dbReference>
<feature type="transmembrane region" description="Helical" evidence="5">
    <location>
        <begin position="95"/>
        <end position="128"/>
    </location>
</feature>
<feature type="domain" description="TM2" evidence="6">
    <location>
        <begin position="67"/>
        <end position="110"/>
    </location>
</feature>
<keyword evidence="4 5" id="KW-0472">Membrane</keyword>
<evidence type="ECO:0000313" key="8">
    <source>
        <dbReference type="Proteomes" id="UP000337909"/>
    </source>
</evidence>
<feature type="transmembrane region" description="Helical" evidence="5">
    <location>
        <begin position="70"/>
        <end position="89"/>
    </location>
</feature>